<dbReference type="Gene3D" id="1.10.10.10">
    <property type="entry name" value="Winged helix-like DNA-binding domain superfamily/Winged helix DNA-binding domain"/>
    <property type="match status" value="1"/>
</dbReference>
<dbReference type="InterPro" id="IPR000524">
    <property type="entry name" value="Tscrpt_reg_HTH_GntR"/>
</dbReference>
<dbReference type="eggNOG" id="COG2186">
    <property type="taxonomic scope" value="Bacteria"/>
</dbReference>
<reference evidence="5 6" key="1">
    <citation type="journal article" date="2011" name="Stand. Genomic Sci.">
        <title>Complete genome sequence of Syntrophobotulus glycolicus type strain (FlGlyR).</title>
        <authorList>
            <person name="Han C."/>
            <person name="Mwirichia R."/>
            <person name="Chertkov O."/>
            <person name="Held B."/>
            <person name="Lapidus A."/>
            <person name="Nolan M."/>
            <person name="Lucas S."/>
            <person name="Hammon N."/>
            <person name="Deshpande S."/>
            <person name="Cheng J.F."/>
            <person name="Tapia R."/>
            <person name="Goodwin L."/>
            <person name="Pitluck S."/>
            <person name="Huntemann M."/>
            <person name="Liolios K."/>
            <person name="Ivanova N."/>
            <person name="Pagani I."/>
            <person name="Mavromatis K."/>
            <person name="Ovchinikova G."/>
            <person name="Pati A."/>
            <person name="Chen A."/>
            <person name="Palaniappan K."/>
            <person name="Land M."/>
            <person name="Hauser L."/>
            <person name="Brambilla E.M."/>
            <person name="Rohde M."/>
            <person name="Spring S."/>
            <person name="Sikorski J."/>
            <person name="Goker M."/>
            <person name="Woyke T."/>
            <person name="Bristow J."/>
            <person name="Eisen J.A."/>
            <person name="Markowitz V."/>
            <person name="Hugenholtz P."/>
            <person name="Kyrpides N.C."/>
            <person name="Klenk H.P."/>
            <person name="Detter J.C."/>
        </authorList>
    </citation>
    <scope>NUCLEOTIDE SEQUENCE [LARGE SCALE GENOMIC DNA]</scope>
    <source>
        <strain evidence="6">DSM 8271 / FlGlyR</strain>
    </source>
</reference>
<dbReference type="GO" id="GO:0003677">
    <property type="term" value="F:DNA binding"/>
    <property type="evidence" value="ECO:0007669"/>
    <property type="project" value="UniProtKB-KW"/>
</dbReference>
<dbReference type="STRING" id="645991.Sgly_1682"/>
<name>F0SYU3_SYNGF</name>
<dbReference type="InterPro" id="IPR036390">
    <property type="entry name" value="WH_DNA-bd_sf"/>
</dbReference>
<dbReference type="RefSeq" id="WP_013624848.1">
    <property type="nucleotide sequence ID" value="NC_015172.1"/>
</dbReference>
<proteinExistence type="predicted"/>
<dbReference type="PANTHER" id="PTHR43537">
    <property type="entry name" value="TRANSCRIPTIONAL REGULATOR, GNTR FAMILY"/>
    <property type="match status" value="1"/>
</dbReference>
<keyword evidence="3" id="KW-0804">Transcription</keyword>
<evidence type="ECO:0000313" key="6">
    <source>
        <dbReference type="Proteomes" id="UP000007488"/>
    </source>
</evidence>
<dbReference type="KEGG" id="sgy:Sgly_1682"/>
<evidence type="ECO:0000256" key="3">
    <source>
        <dbReference type="ARBA" id="ARBA00023163"/>
    </source>
</evidence>
<dbReference type="Proteomes" id="UP000007488">
    <property type="component" value="Chromosome"/>
</dbReference>
<dbReference type="Pfam" id="PF00392">
    <property type="entry name" value="GntR"/>
    <property type="match status" value="1"/>
</dbReference>
<gene>
    <name evidence="5" type="ordered locus">Sgly_1682</name>
</gene>
<dbReference type="InterPro" id="IPR008920">
    <property type="entry name" value="TF_FadR/GntR_C"/>
</dbReference>
<sequence length="235" mass="26781">MDVDLKPIRTKKIYEEIVEQIKELITDGQLKPGDKLPSERTLVESFRVSRASIREALSALEMMGMVEVKTGEGTFIRQIKSDLLVAPLVWALSIDKGSVIELLEVRNMLEVQMVGFAAERATMEEIGELGTILNNMGGDHAKPEIMSESADINFHYKIALASHNNIVIRLMDTIMDNVHQMMRISRSKLYEDPKTVGMIYSEHVNIFEAIKSKDVVNAQKWMLRHLQTVERELFH</sequence>
<dbReference type="PRINTS" id="PR00035">
    <property type="entry name" value="HTHGNTR"/>
</dbReference>
<dbReference type="PANTHER" id="PTHR43537:SF5">
    <property type="entry name" value="UXU OPERON TRANSCRIPTIONAL REGULATOR"/>
    <property type="match status" value="1"/>
</dbReference>
<dbReference type="Pfam" id="PF07729">
    <property type="entry name" value="FCD"/>
    <property type="match status" value="1"/>
</dbReference>
<dbReference type="AlphaFoldDB" id="F0SYU3"/>
<keyword evidence="6" id="KW-1185">Reference proteome</keyword>
<dbReference type="CDD" id="cd07377">
    <property type="entry name" value="WHTH_GntR"/>
    <property type="match status" value="1"/>
</dbReference>
<accession>F0SYU3</accession>
<dbReference type="PROSITE" id="PS50949">
    <property type="entry name" value="HTH_GNTR"/>
    <property type="match status" value="1"/>
</dbReference>
<evidence type="ECO:0000313" key="5">
    <source>
        <dbReference type="EMBL" id="ADY55980.1"/>
    </source>
</evidence>
<evidence type="ECO:0000259" key="4">
    <source>
        <dbReference type="PROSITE" id="PS50949"/>
    </source>
</evidence>
<organism evidence="5 6">
    <name type="scientific">Syntrophobotulus glycolicus (strain DSM 8271 / FlGlyR)</name>
    <dbReference type="NCBI Taxonomy" id="645991"/>
    <lineage>
        <taxon>Bacteria</taxon>
        <taxon>Bacillati</taxon>
        <taxon>Bacillota</taxon>
        <taxon>Clostridia</taxon>
        <taxon>Eubacteriales</taxon>
        <taxon>Desulfitobacteriaceae</taxon>
        <taxon>Syntrophobotulus</taxon>
    </lineage>
</organism>
<dbReference type="GO" id="GO:0003700">
    <property type="term" value="F:DNA-binding transcription factor activity"/>
    <property type="evidence" value="ECO:0007669"/>
    <property type="project" value="InterPro"/>
</dbReference>
<dbReference type="EMBL" id="CP002547">
    <property type="protein sequence ID" value="ADY55980.1"/>
    <property type="molecule type" value="Genomic_DNA"/>
</dbReference>
<dbReference type="SMART" id="SM00345">
    <property type="entry name" value="HTH_GNTR"/>
    <property type="match status" value="1"/>
</dbReference>
<dbReference type="SUPFAM" id="SSF48008">
    <property type="entry name" value="GntR ligand-binding domain-like"/>
    <property type="match status" value="1"/>
</dbReference>
<dbReference type="SMART" id="SM00895">
    <property type="entry name" value="FCD"/>
    <property type="match status" value="1"/>
</dbReference>
<dbReference type="InterPro" id="IPR011711">
    <property type="entry name" value="GntR_C"/>
</dbReference>
<feature type="domain" description="HTH gntR-type" evidence="4">
    <location>
        <begin position="11"/>
        <end position="79"/>
    </location>
</feature>
<dbReference type="Gene3D" id="1.20.120.530">
    <property type="entry name" value="GntR ligand-binding domain-like"/>
    <property type="match status" value="1"/>
</dbReference>
<reference evidence="6" key="2">
    <citation type="submission" date="2011-02" db="EMBL/GenBank/DDBJ databases">
        <title>The complete genome of Syntrophobotulus glycolicus DSM 8271.</title>
        <authorList>
            <person name="Lucas S."/>
            <person name="Copeland A."/>
            <person name="Lapidus A."/>
            <person name="Bruce D."/>
            <person name="Goodwin L."/>
            <person name="Pitluck S."/>
            <person name="Kyrpides N."/>
            <person name="Mavromatis K."/>
            <person name="Pagani I."/>
            <person name="Ivanova N."/>
            <person name="Mikhailova N."/>
            <person name="Chertkov O."/>
            <person name="Held B."/>
            <person name="Detter J.C."/>
            <person name="Tapia R."/>
            <person name="Han C."/>
            <person name="Land M."/>
            <person name="Hauser L."/>
            <person name="Markowitz V."/>
            <person name="Cheng J.-F."/>
            <person name="Hugenholtz P."/>
            <person name="Woyke T."/>
            <person name="Wu D."/>
            <person name="Spring S."/>
            <person name="Schroeder M."/>
            <person name="Brambilla E."/>
            <person name="Klenk H.-P."/>
            <person name="Eisen J.A."/>
        </authorList>
    </citation>
    <scope>NUCLEOTIDE SEQUENCE [LARGE SCALE GENOMIC DNA]</scope>
    <source>
        <strain evidence="6">DSM 8271 / FlGlyR</strain>
    </source>
</reference>
<keyword evidence="1" id="KW-0805">Transcription regulation</keyword>
<dbReference type="OrthoDB" id="9799482at2"/>
<dbReference type="HOGENOM" id="CLU_017584_9_3_9"/>
<evidence type="ECO:0000256" key="2">
    <source>
        <dbReference type="ARBA" id="ARBA00023125"/>
    </source>
</evidence>
<protein>
    <submittedName>
        <fullName evidence="5">Transcriptional regulator, GntR family</fullName>
    </submittedName>
</protein>
<evidence type="ECO:0000256" key="1">
    <source>
        <dbReference type="ARBA" id="ARBA00023015"/>
    </source>
</evidence>
<dbReference type="InterPro" id="IPR036388">
    <property type="entry name" value="WH-like_DNA-bd_sf"/>
</dbReference>
<dbReference type="SUPFAM" id="SSF46785">
    <property type="entry name" value="Winged helix' DNA-binding domain"/>
    <property type="match status" value="1"/>
</dbReference>
<keyword evidence="2" id="KW-0238">DNA-binding</keyword>